<reference evidence="1 2" key="1">
    <citation type="submission" date="2020-10" db="EMBL/GenBank/DDBJ databases">
        <title>Plant Genome Project.</title>
        <authorList>
            <person name="Zhang R.-G."/>
        </authorList>
    </citation>
    <scope>NUCLEOTIDE SEQUENCE [LARGE SCALE GENOMIC DNA]</scope>
    <source>
        <strain evidence="1">FAFU-HL-1</strain>
        <tissue evidence="1">Leaf</tissue>
    </source>
</reference>
<comment type="caution">
    <text evidence="1">The sequence shown here is derived from an EMBL/GenBank/DDBJ whole genome shotgun (WGS) entry which is preliminary data.</text>
</comment>
<evidence type="ECO:0008006" key="3">
    <source>
        <dbReference type="Google" id="ProtNLM"/>
    </source>
</evidence>
<dbReference type="InterPro" id="IPR009291">
    <property type="entry name" value="Vps62"/>
</dbReference>
<name>A0A835MGT2_9ROSI</name>
<gene>
    <name evidence="1" type="ORF">SADUNF_Sadunf16G0125600</name>
</gene>
<protein>
    <recommendedName>
        <fullName evidence="3">Vacuolar protein sorting-associated protein 62</fullName>
    </recommendedName>
</protein>
<keyword evidence="2" id="KW-1185">Reference proteome</keyword>
<dbReference type="Proteomes" id="UP000657918">
    <property type="component" value="Chromosome 16"/>
</dbReference>
<sequence length="559" mass="61486">MGNRLSSKKSAILSRIVMSKKQKSLPIDASFKLPSPLPSWPPGGGFGSGIIDLGDGLQVRQISSFSKVWATHKGGPDDLGASFFEPSPLPQGFSMLGCYSQPNNRSLYGWVLAGRDETGSALKQPIDYTLVWSSESLQIKQDGVGYIWLPTPPDGYKALGHVVTNSPQKPPLGKILCVRSDLTDQCEFESWIWGLDKESDLNGFNVFSLFPINRGTQAMGVCVGTFVAQKTTTAPVSISCLKNAASNLSCMPNLDQIQAIFQAYSPWIYFHPDEEYLPSSVSWYFVNGALLYEKGEESKPVPIKSNGSNLPQGGSNDGAYWLDLPVEEGAKDRVKRGDLQESQVYLHIKPMFGATFTDIAVWVFYPFNGPSRAKVEFINIPLGKIGEHVGDWEHLTLRISNFNGELLSIYFSEHSGGTWVNSSQLEFQNGNKAVTYSSLHGHAMYAKPGLVLQGTGSIGIRNDTAKSKKFMDTGTNSLVVAAEYLGMAVTEPPWLNYFRKWGPKLTYDIAEEIKKVEKLLPGKLKSAFDKFIRSLPNEVLGEEGPTGPKLKKNWTGDEV</sequence>
<evidence type="ECO:0000313" key="2">
    <source>
        <dbReference type="Proteomes" id="UP000657918"/>
    </source>
</evidence>
<dbReference type="EMBL" id="JADGMS010000016">
    <property type="protein sequence ID" value="KAF9665465.1"/>
    <property type="molecule type" value="Genomic_DNA"/>
</dbReference>
<accession>A0A835MGT2</accession>
<dbReference type="OrthoDB" id="188042at2759"/>
<dbReference type="Pfam" id="PF06101">
    <property type="entry name" value="Vps62"/>
    <property type="match status" value="1"/>
</dbReference>
<evidence type="ECO:0000313" key="1">
    <source>
        <dbReference type="EMBL" id="KAF9665465.1"/>
    </source>
</evidence>
<organism evidence="1 2">
    <name type="scientific">Salix dunnii</name>
    <dbReference type="NCBI Taxonomy" id="1413687"/>
    <lineage>
        <taxon>Eukaryota</taxon>
        <taxon>Viridiplantae</taxon>
        <taxon>Streptophyta</taxon>
        <taxon>Embryophyta</taxon>
        <taxon>Tracheophyta</taxon>
        <taxon>Spermatophyta</taxon>
        <taxon>Magnoliopsida</taxon>
        <taxon>eudicotyledons</taxon>
        <taxon>Gunneridae</taxon>
        <taxon>Pentapetalae</taxon>
        <taxon>rosids</taxon>
        <taxon>fabids</taxon>
        <taxon>Malpighiales</taxon>
        <taxon>Salicaceae</taxon>
        <taxon>Saliceae</taxon>
        <taxon>Salix</taxon>
    </lineage>
</organism>
<dbReference type="AlphaFoldDB" id="A0A835MGT2"/>
<proteinExistence type="predicted"/>
<dbReference type="PANTHER" id="PTHR48152:SF3">
    <property type="entry name" value="DUF946 FAMILY PROTEIN (DUF946)"/>
    <property type="match status" value="1"/>
</dbReference>
<dbReference type="PANTHER" id="PTHR48152">
    <property type="entry name" value="F1C9.34 PROTEIN"/>
    <property type="match status" value="1"/>
</dbReference>